<accession>A0ABX1Z8V3</accession>
<feature type="chain" id="PRO_5046561342" evidence="2">
    <location>
        <begin position="28"/>
        <end position="543"/>
    </location>
</feature>
<dbReference type="Gene3D" id="3.40.190.10">
    <property type="entry name" value="Periplasmic binding protein-like II"/>
    <property type="match status" value="2"/>
</dbReference>
<gene>
    <name evidence="3" type="ORF">GC102_21690</name>
</gene>
<organism evidence="3 4">
    <name type="scientific">Paenibacillus germinis</name>
    <dbReference type="NCBI Taxonomy" id="2654979"/>
    <lineage>
        <taxon>Bacteria</taxon>
        <taxon>Bacillati</taxon>
        <taxon>Bacillota</taxon>
        <taxon>Bacilli</taxon>
        <taxon>Bacillales</taxon>
        <taxon>Paenibacillaceae</taxon>
        <taxon>Paenibacillus</taxon>
    </lineage>
</organism>
<evidence type="ECO:0000256" key="1">
    <source>
        <dbReference type="SAM" id="MobiDB-lite"/>
    </source>
</evidence>
<sequence>MRTKLFVRSGFVFATASALLLSGCSTGQDVDSSKGKDNGKEPANLNATGLPIVKEKLTLKMVTTKAAQQKKPHGEMQVIKNFENETNVHIEWDATAAGQGYPEKKNLMFAGGDLPDAFFGPESLSDDDLIRYGPQGLIIALESLIPKYAPHIQEMMDKNPSIKKTITAPDGHIYSIPSIEEGKENMIGEVTFINKKWLDKLNLQVPTTTEQFEQVLKAFKEKDPNGNGKPDEIPFSFLYGNALNGIYSFSGAFGSLDNGQHIMVENNKVALTTVQPGFKEATKYMNQLYKQGLIDQEAFTHDRNVYFAKGRSKGAPVYGAFSGFLATNVVGPEYADQYIALPPLKGPGGTQLYNEYEASYFTRAGFAITSSNKNPEASLRWINELYKEKNALQWSNGPIGVTITEKADGTYGYMPTPQGMSFDEFRTSEAPGNTSAKAILQATASKIEPNESVKKRLEYLAAYKPFMKKMILPSMLLDTKDSERVAVLKTDIINYITQMQTKWVMNGTLDAEWNEYISKLDKMGLKEMMDIYQNAYTRYQAVK</sequence>
<comment type="caution">
    <text evidence="3">The sequence shown here is derived from an EMBL/GenBank/DDBJ whole genome shotgun (WGS) entry which is preliminary data.</text>
</comment>
<dbReference type="SUPFAM" id="SSF53850">
    <property type="entry name" value="Periplasmic binding protein-like II"/>
    <property type="match status" value="1"/>
</dbReference>
<dbReference type="PANTHER" id="PTHR43649">
    <property type="entry name" value="ARABINOSE-BINDING PROTEIN-RELATED"/>
    <property type="match status" value="1"/>
</dbReference>
<feature type="signal peptide" evidence="2">
    <location>
        <begin position="1"/>
        <end position="27"/>
    </location>
</feature>
<name>A0ABX1Z8V3_9BACL</name>
<keyword evidence="2" id="KW-0732">Signal</keyword>
<reference evidence="3 4" key="1">
    <citation type="submission" date="2019-10" db="EMBL/GenBank/DDBJ databases">
        <title>Description of Paenibacillus choica sp. nov.</title>
        <authorList>
            <person name="Carlier A."/>
            <person name="Qi S."/>
        </authorList>
    </citation>
    <scope>NUCLEOTIDE SEQUENCE [LARGE SCALE GENOMIC DNA]</scope>
    <source>
        <strain evidence="3 4">LMG 31460</strain>
    </source>
</reference>
<dbReference type="PANTHER" id="PTHR43649:SF12">
    <property type="entry name" value="DIACETYLCHITOBIOSE BINDING PROTEIN DASA"/>
    <property type="match status" value="1"/>
</dbReference>
<dbReference type="InterPro" id="IPR050490">
    <property type="entry name" value="Bact_solute-bd_prot1"/>
</dbReference>
<feature type="region of interest" description="Disordered" evidence="1">
    <location>
        <begin position="26"/>
        <end position="46"/>
    </location>
</feature>
<evidence type="ECO:0000313" key="3">
    <source>
        <dbReference type="EMBL" id="NOU88351.1"/>
    </source>
</evidence>
<evidence type="ECO:0000256" key="2">
    <source>
        <dbReference type="SAM" id="SignalP"/>
    </source>
</evidence>
<keyword evidence="4" id="KW-1185">Reference proteome</keyword>
<dbReference type="RefSeq" id="WP_171691373.1">
    <property type="nucleotide sequence ID" value="NZ_WHOC01000111.1"/>
</dbReference>
<evidence type="ECO:0000313" key="4">
    <source>
        <dbReference type="Proteomes" id="UP000658690"/>
    </source>
</evidence>
<protein>
    <submittedName>
        <fullName evidence="3">Extracellular solute-binding protein</fullName>
    </submittedName>
</protein>
<proteinExistence type="predicted"/>
<dbReference type="EMBL" id="WHOC01000111">
    <property type="protein sequence ID" value="NOU88351.1"/>
    <property type="molecule type" value="Genomic_DNA"/>
</dbReference>
<feature type="compositionally biased region" description="Basic and acidic residues" evidence="1">
    <location>
        <begin position="31"/>
        <end position="40"/>
    </location>
</feature>
<dbReference type="Proteomes" id="UP000658690">
    <property type="component" value="Unassembled WGS sequence"/>
</dbReference>
<dbReference type="PROSITE" id="PS51257">
    <property type="entry name" value="PROKAR_LIPOPROTEIN"/>
    <property type="match status" value="1"/>
</dbReference>